<dbReference type="Proteomes" id="UP000696485">
    <property type="component" value="Unassembled WGS sequence"/>
</dbReference>
<comment type="caution">
    <text evidence="2">The sequence shown here is derived from an EMBL/GenBank/DDBJ whole genome shotgun (WGS) entry which is preliminary data.</text>
</comment>
<accession>A0A9P5SHV3</accession>
<feature type="transmembrane region" description="Helical" evidence="1">
    <location>
        <begin position="20"/>
        <end position="38"/>
    </location>
</feature>
<evidence type="ECO:0000313" key="3">
    <source>
        <dbReference type="Proteomes" id="UP000696485"/>
    </source>
</evidence>
<organism evidence="2 3">
    <name type="scientific">Podila minutissima</name>
    <dbReference type="NCBI Taxonomy" id="64525"/>
    <lineage>
        <taxon>Eukaryota</taxon>
        <taxon>Fungi</taxon>
        <taxon>Fungi incertae sedis</taxon>
        <taxon>Mucoromycota</taxon>
        <taxon>Mortierellomycotina</taxon>
        <taxon>Mortierellomycetes</taxon>
        <taxon>Mortierellales</taxon>
        <taxon>Mortierellaceae</taxon>
        <taxon>Podila</taxon>
    </lineage>
</organism>
<evidence type="ECO:0000256" key="1">
    <source>
        <dbReference type="SAM" id="Phobius"/>
    </source>
</evidence>
<keyword evidence="1" id="KW-1133">Transmembrane helix</keyword>
<name>A0A9P5SHV3_9FUNG</name>
<reference evidence="2" key="1">
    <citation type="journal article" date="2020" name="Fungal Divers.">
        <title>Resolving the Mortierellaceae phylogeny through synthesis of multi-gene phylogenetics and phylogenomics.</title>
        <authorList>
            <person name="Vandepol N."/>
            <person name="Liber J."/>
            <person name="Desiro A."/>
            <person name="Na H."/>
            <person name="Kennedy M."/>
            <person name="Barry K."/>
            <person name="Grigoriev I.V."/>
            <person name="Miller A.N."/>
            <person name="O'Donnell K."/>
            <person name="Stajich J.E."/>
            <person name="Bonito G."/>
        </authorList>
    </citation>
    <scope>NUCLEOTIDE SEQUENCE</scope>
    <source>
        <strain evidence="2">NVP1</strain>
    </source>
</reference>
<sequence>MAMHEADSASPLRRRVKYGIITIVAILGSAHLIYYFGWSDRFSKESNIDYVEQMQHPPDAIESDRGCMLLDRPFVGGNKPDYARMTLIRWTQCRPLNAIDGWSIDHCTTPGENLGLDETNSTTTASPACHPGGYFRIRRLVQPTEDGAALCQLRPNTHLALDATTNQYASSFLGPDSFRIVLLGPERLSLMQQQTLGNCIYAIPYMISRPGQFWVQKILHTYENFDALNEGESKEKWRPTYLGSNILAPPPVEQGGDYYRFQVCAHCVPVLEYDEGRGLDTCSKAASVQARQYGIYLAKTPIYSVREAVGHPYEWVPARPRCRLTPRQESFEPEDKDEDGDIVAKEKADSTQCLETYRAIYFVGDSHIRQLFSGVMQRLQGKPGPINRVIEDDNTRTILAANIEARHDYDPELKGLARHARYTLGGSDDGEEGEEAMAEPDLLDHFDTVVLGFGHEAAHLGWTTLEFVERVSTVFKSLVEIRKMRQEQSGRDLKDRRNNLKVIWLGLPAWTDDTRDEAKAVSGWRTNPRLLYWDKLVDQMIININREVGGEGMIDRLSAFDITMPFKSSTQDGIHYTQEIPVNGLSAELIHKLDLC</sequence>
<keyword evidence="1" id="KW-0472">Membrane</keyword>
<gene>
    <name evidence="2" type="ORF">BG006_006932</name>
</gene>
<dbReference type="AlphaFoldDB" id="A0A9P5SHV3"/>
<evidence type="ECO:0000313" key="2">
    <source>
        <dbReference type="EMBL" id="KAF9330086.1"/>
    </source>
</evidence>
<proteinExistence type="predicted"/>
<dbReference type="EMBL" id="JAAAUY010000423">
    <property type="protein sequence ID" value="KAF9330086.1"/>
    <property type="molecule type" value="Genomic_DNA"/>
</dbReference>
<keyword evidence="1" id="KW-0812">Transmembrane</keyword>
<keyword evidence="3" id="KW-1185">Reference proteome</keyword>
<protein>
    <submittedName>
        <fullName evidence="2">Uncharacterized protein</fullName>
    </submittedName>
</protein>